<sequence>YFERPDITSGGLMTNVNKDSEDVHNAISENMGYIIQYTVTALSCLVLAFSKNAILTLVILASMPLVFLVLAITSRLAGPLLSKEREIFMKAGNTLENALNAIKTIKAFNGEEKEEKKHLDNLEEANATSSGLARIYALRTGLIQFFLLSLFFQGFWYGSVLVADKQLVPGDVLSIFYASLLGVSVIKGVLPKLLAVSKAKEAMKSINTLLGKVALMDLEALRGFKLSEVEGNIEFNEVSFSYPSRPDVPALNNINLLIPAGQTTVFVGQSGSGKSTIAQLVQRLYEPNNGLITLDGRELRILNISWLRQQIGVVSQEPVLFDDTVFQNVAYGRPDYWNVTLEEVISACKAACIHDFIQELPEGYNTHLGDKAKKLSGGQRQRLSIARALIKDPAILILDEASSALDMESDALVQQALHNSRVGRTTIVITHNLSHINKSDVVYVLSDGEIVECGTTTQLLENSEGQFSKLAEESCQKRNPKRRTHELDMINMRLRCSEIHQPHRSVHIANDIPPSPSLRKRTSHVGWSSPTYAEHFDARSMDILNTSASAAVSRRRMSFFDILSYYEDETEDGALIDILVTNPDDASVREGRTRVSVLELIRETMQNRAVYSLGVISSIINGLVMPIFS</sequence>
<reference evidence="1" key="1">
    <citation type="submission" date="2021-06" db="EMBL/GenBank/DDBJ databases">
        <authorList>
            <person name="Kallberg Y."/>
            <person name="Tangrot J."/>
            <person name="Rosling A."/>
        </authorList>
    </citation>
    <scope>NUCLEOTIDE SEQUENCE</scope>
    <source>
        <strain evidence="1">CL356</strain>
    </source>
</reference>
<protein>
    <submittedName>
        <fullName evidence="1">16784_t:CDS:1</fullName>
    </submittedName>
</protein>
<feature type="non-terminal residue" evidence="1">
    <location>
        <position position="1"/>
    </location>
</feature>
<dbReference type="Proteomes" id="UP000789525">
    <property type="component" value="Unassembled WGS sequence"/>
</dbReference>
<evidence type="ECO:0000313" key="1">
    <source>
        <dbReference type="EMBL" id="CAG8713391.1"/>
    </source>
</evidence>
<dbReference type="EMBL" id="CAJVPT010036050">
    <property type="protein sequence ID" value="CAG8713391.1"/>
    <property type="molecule type" value="Genomic_DNA"/>
</dbReference>
<proteinExistence type="predicted"/>
<feature type="non-terminal residue" evidence="1">
    <location>
        <position position="629"/>
    </location>
</feature>
<accession>A0ACA9PK38</accession>
<gene>
    <name evidence="1" type="ORF">ACOLOM_LOCUS10786</name>
</gene>
<comment type="caution">
    <text evidence="1">The sequence shown here is derived from an EMBL/GenBank/DDBJ whole genome shotgun (WGS) entry which is preliminary data.</text>
</comment>
<evidence type="ECO:0000313" key="2">
    <source>
        <dbReference type="Proteomes" id="UP000789525"/>
    </source>
</evidence>
<organism evidence="1 2">
    <name type="scientific">Acaulospora colombiana</name>
    <dbReference type="NCBI Taxonomy" id="27376"/>
    <lineage>
        <taxon>Eukaryota</taxon>
        <taxon>Fungi</taxon>
        <taxon>Fungi incertae sedis</taxon>
        <taxon>Mucoromycota</taxon>
        <taxon>Glomeromycotina</taxon>
        <taxon>Glomeromycetes</taxon>
        <taxon>Diversisporales</taxon>
        <taxon>Acaulosporaceae</taxon>
        <taxon>Acaulospora</taxon>
    </lineage>
</organism>
<name>A0ACA9PK38_9GLOM</name>
<keyword evidence="2" id="KW-1185">Reference proteome</keyword>